<dbReference type="GeneID" id="84590395"/>
<organism evidence="2">
    <name type="scientific">Aspergillus niger</name>
    <dbReference type="NCBI Taxonomy" id="5061"/>
    <lineage>
        <taxon>Eukaryota</taxon>
        <taxon>Fungi</taxon>
        <taxon>Dikarya</taxon>
        <taxon>Ascomycota</taxon>
        <taxon>Pezizomycotina</taxon>
        <taxon>Eurotiomycetes</taxon>
        <taxon>Eurotiomycetidae</taxon>
        <taxon>Eurotiales</taxon>
        <taxon>Aspergillaceae</taxon>
        <taxon>Aspergillus</taxon>
        <taxon>Aspergillus subgen. Circumdati</taxon>
    </lineage>
</organism>
<feature type="compositionally biased region" description="Polar residues" evidence="1">
    <location>
        <begin position="288"/>
        <end position="302"/>
    </location>
</feature>
<reference evidence="2" key="1">
    <citation type="submission" date="2025-02" db="EMBL/GenBank/DDBJ databases">
        <authorList>
            <consortium name="NCBI Genome Project"/>
        </authorList>
    </citation>
    <scope>NUCLEOTIDE SEQUENCE</scope>
</reference>
<name>A0AAJ8BMT3_ASPNG</name>
<dbReference type="VEuPathDB" id="FungiDB:An02g08500"/>
<accession>A0AAJ8BMT3</accession>
<feature type="region of interest" description="Disordered" evidence="1">
    <location>
        <begin position="280"/>
        <end position="308"/>
    </location>
</feature>
<reference evidence="2" key="2">
    <citation type="submission" date="2025-08" db="UniProtKB">
        <authorList>
            <consortium name="RefSeq"/>
        </authorList>
    </citation>
    <scope>IDENTIFICATION</scope>
</reference>
<evidence type="ECO:0000313" key="2">
    <source>
        <dbReference type="RefSeq" id="XP_059600047.1"/>
    </source>
</evidence>
<evidence type="ECO:0000256" key="1">
    <source>
        <dbReference type="SAM" id="MobiDB-lite"/>
    </source>
</evidence>
<proteinExistence type="predicted"/>
<protein>
    <submittedName>
        <fullName evidence="2">Uncharacterized protein</fullName>
    </submittedName>
</protein>
<dbReference type="KEGG" id="ang:An02g08500"/>
<dbReference type="AlphaFoldDB" id="A0AAJ8BMT3"/>
<gene>
    <name evidence="2" type="ORF">An02g08500</name>
</gene>
<dbReference type="RefSeq" id="XP_059600047.1">
    <property type="nucleotide sequence ID" value="XM_059746452.1"/>
</dbReference>
<sequence length="308" mass="35517">MEEGDIIMVTPMERERMEKRARKTRVKDNTSIQPPLSILMRHFRPHCVPPPPDHCDGFTHRAVKDTMGTFSQPLELSQPFNQLSASYPPPRGVSPHPHMSVSMMRIENIQPKVPSNWQTLNNCHLFMQDAYKRYRLFEQHSSREIRRLIAMLVQTQYSGEGCTTRRKNHGFSINTTHRCSFLRHHPELLRNWGAPRGSGEKGGHIHHHQWLKGESRKFKNRKLQKSTPLWTTEPQTDKTASLARGSVFDGTVGEPRDYEWCRSMGMFAVRDLFMDTPYDHGDDRRSGSHQMTTSGVLSTGRTMGTEPD</sequence>